<dbReference type="SUPFAM" id="SSF51215">
    <property type="entry name" value="Regulatory protein AraC"/>
    <property type="match status" value="1"/>
</dbReference>
<dbReference type="Gene3D" id="2.60.120.10">
    <property type="entry name" value="Jelly Rolls"/>
    <property type="match status" value="1"/>
</dbReference>
<dbReference type="Gene3D" id="1.10.10.60">
    <property type="entry name" value="Homeodomain-like"/>
    <property type="match status" value="2"/>
</dbReference>
<reference evidence="5 6" key="1">
    <citation type="submission" date="2019-03" db="EMBL/GenBank/DDBJ databases">
        <title>This is whole genome sequence of Paenibacillus sp MS74 strain.</title>
        <authorList>
            <person name="Trinh H.N."/>
        </authorList>
    </citation>
    <scope>NUCLEOTIDE SEQUENCE [LARGE SCALE GENOMIC DNA]</scope>
    <source>
        <strain evidence="5 6">MS74</strain>
    </source>
</reference>
<dbReference type="PANTHER" id="PTHR43280:SF2">
    <property type="entry name" value="HTH-TYPE TRANSCRIPTIONAL REGULATOR EXSA"/>
    <property type="match status" value="1"/>
</dbReference>
<dbReference type="PRINTS" id="PR00032">
    <property type="entry name" value="HTHARAC"/>
</dbReference>
<keyword evidence="6" id="KW-1185">Reference proteome</keyword>
<dbReference type="EMBL" id="SMRT01000012">
    <property type="protein sequence ID" value="TDF94846.1"/>
    <property type="molecule type" value="Genomic_DNA"/>
</dbReference>
<dbReference type="InterPro" id="IPR018060">
    <property type="entry name" value="HTH_AraC"/>
</dbReference>
<dbReference type="Pfam" id="PF07883">
    <property type="entry name" value="Cupin_2"/>
    <property type="match status" value="1"/>
</dbReference>
<dbReference type="SUPFAM" id="SSF46689">
    <property type="entry name" value="Homeodomain-like"/>
    <property type="match status" value="2"/>
</dbReference>
<comment type="caution">
    <text evidence="5">The sequence shown here is derived from an EMBL/GenBank/DDBJ whole genome shotgun (WGS) entry which is preliminary data.</text>
</comment>
<dbReference type="GO" id="GO:0003700">
    <property type="term" value="F:DNA-binding transcription factor activity"/>
    <property type="evidence" value="ECO:0007669"/>
    <property type="project" value="InterPro"/>
</dbReference>
<dbReference type="OrthoDB" id="182534at2"/>
<dbReference type="InterPro" id="IPR009057">
    <property type="entry name" value="Homeodomain-like_sf"/>
</dbReference>
<keyword evidence="2" id="KW-0238">DNA-binding</keyword>
<evidence type="ECO:0000313" key="5">
    <source>
        <dbReference type="EMBL" id="TDF94846.1"/>
    </source>
</evidence>
<evidence type="ECO:0000259" key="4">
    <source>
        <dbReference type="PROSITE" id="PS01124"/>
    </source>
</evidence>
<dbReference type="InterPro" id="IPR020449">
    <property type="entry name" value="Tscrpt_reg_AraC-type_HTH"/>
</dbReference>
<evidence type="ECO:0000256" key="1">
    <source>
        <dbReference type="ARBA" id="ARBA00023015"/>
    </source>
</evidence>
<dbReference type="AlphaFoldDB" id="A0A4R5KHM1"/>
<dbReference type="Proteomes" id="UP000295636">
    <property type="component" value="Unassembled WGS sequence"/>
</dbReference>
<organism evidence="5 6">
    <name type="scientific">Paenibacillus piri</name>
    <dbReference type="NCBI Taxonomy" id="2547395"/>
    <lineage>
        <taxon>Bacteria</taxon>
        <taxon>Bacillati</taxon>
        <taxon>Bacillota</taxon>
        <taxon>Bacilli</taxon>
        <taxon>Bacillales</taxon>
        <taxon>Paenibacillaceae</taxon>
        <taxon>Paenibacillus</taxon>
    </lineage>
</organism>
<dbReference type="InterPro" id="IPR037923">
    <property type="entry name" value="HTH-like"/>
</dbReference>
<dbReference type="InterPro" id="IPR013096">
    <property type="entry name" value="Cupin_2"/>
</dbReference>
<sequence>MNMSVSTIFRSMPVLLDGKVFRMDKGQPFSYPLHYHEENSEFLLIVEGEGSFRVDGKPYQARSGHLLCYNRTVWHEEISTSERFHAMYIGFKGLQIRDLPPDFFLERDRPQLIALEEYFIPVKQLMYDLIMEHESTAPESDAIADQLLGVLICRLSQLVHYKKNVEYRKRPSQDAVLMAKRYIEEKYQTDINLKTLAKLTHLNHYHFSHLFKKETGQSPIQHLISYRVEVSKQYLITTRKSMGEIAELVGYKSETYFQNIFKKVAGISPGRYRSEFWKHARS</sequence>
<name>A0A4R5KHM1_9BACL</name>
<dbReference type="PROSITE" id="PS01124">
    <property type="entry name" value="HTH_ARAC_FAMILY_2"/>
    <property type="match status" value="1"/>
</dbReference>
<evidence type="ECO:0000313" key="6">
    <source>
        <dbReference type="Proteomes" id="UP000295636"/>
    </source>
</evidence>
<dbReference type="Pfam" id="PF12833">
    <property type="entry name" value="HTH_18"/>
    <property type="match status" value="1"/>
</dbReference>
<dbReference type="InterPro" id="IPR018062">
    <property type="entry name" value="HTH_AraC-typ_CS"/>
</dbReference>
<dbReference type="PROSITE" id="PS00041">
    <property type="entry name" value="HTH_ARAC_FAMILY_1"/>
    <property type="match status" value="1"/>
</dbReference>
<feature type="domain" description="HTH araC/xylS-type" evidence="4">
    <location>
        <begin position="177"/>
        <end position="275"/>
    </location>
</feature>
<dbReference type="SMART" id="SM00342">
    <property type="entry name" value="HTH_ARAC"/>
    <property type="match status" value="1"/>
</dbReference>
<keyword evidence="3" id="KW-0804">Transcription</keyword>
<accession>A0A4R5KHM1</accession>
<dbReference type="GO" id="GO:0043565">
    <property type="term" value="F:sequence-specific DNA binding"/>
    <property type="evidence" value="ECO:0007669"/>
    <property type="project" value="InterPro"/>
</dbReference>
<dbReference type="InterPro" id="IPR014710">
    <property type="entry name" value="RmlC-like_jellyroll"/>
</dbReference>
<protein>
    <submittedName>
        <fullName evidence="5">AraC family transcriptional regulator</fullName>
    </submittedName>
</protein>
<evidence type="ECO:0000256" key="3">
    <source>
        <dbReference type="ARBA" id="ARBA00023163"/>
    </source>
</evidence>
<gene>
    <name evidence="5" type="ORF">E1757_23130</name>
</gene>
<proteinExistence type="predicted"/>
<evidence type="ECO:0000256" key="2">
    <source>
        <dbReference type="ARBA" id="ARBA00023125"/>
    </source>
</evidence>
<keyword evidence="1" id="KW-0805">Transcription regulation</keyword>
<dbReference type="PANTHER" id="PTHR43280">
    <property type="entry name" value="ARAC-FAMILY TRANSCRIPTIONAL REGULATOR"/>
    <property type="match status" value="1"/>
</dbReference>